<evidence type="ECO:0000313" key="6">
    <source>
        <dbReference type="Proteomes" id="UP000028194"/>
    </source>
</evidence>
<dbReference type="InterPro" id="IPR036034">
    <property type="entry name" value="PDZ_sf"/>
</dbReference>
<evidence type="ECO:0000256" key="1">
    <source>
        <dbReference type="ARBA" id="ARBA00022670"/>
    </source>
</evidence>
<keyword evidence="3" id="KW-0812">Transmembrane</keyword>
<dbReference type="InterPro" id="IPR051201">
    <property type="entry name" value="Chloro_Bact_Ser_Proteases"/>
</dbReference>
<keyword evidence="1 5" id="KW-0645">Protease</keyword>
<evidence type="ECO:0000256" key="3">
    <source>
        <dbReference type="SAM" id="Phobius"/>
    </source>
</evidence>
<accession>A0A075MQU9</accession>
<organism evidence="5 6">
    <name type="scientific">Candidatus Nitrososphaera evergladensis SR1</name>
    <dbReference type="NCBI Taxonomy" id="1459636"/>
    <lineage>
        <taxon>Archaea</taxon>
        <taxon>Nitrososphaerota</taxon>
        <taxon>Nitrososphaeria</taxon>
        <taxon>Nitrososphaerales</taxon>
        <taxon>Nitrososphaeraceae</taxon>
        <taxon>Nitrososphaera</taxon>
    </lineage>
</organism>
<dbReference type="InterPro" id="IPR001478">
    <property type="entry name" value="PDZ"/>
</dbReference>
<dbReference type="Gene3D" id="2.30.42.10">
    <property type="match status" value="2"/>
</dbReference>
<evidence type="ECO:0000259" key="4">
    <source>
        <dbReference type="PROSITE" id="PS50106"/>
    </source>
</evidence>
<evidence type="ECO:0000313" key="5">
    <source>
        <dbReference type="EMBL" id="AIF83583.1"/>
    </source>
</evidence>
<dbReference type="GO" id="GO:0008233">
    <property type="term" value="F:peptidase activity"/>
    <property type="evidence" value="ECO:0007669"/>
    <property type="project" value="UniProtKB-KW"/>
</dbReference>
<sequence>MLSAPVWKYFVAHSLASTVAAFAILFVIVGISFAYVSANPVTVQNNPQTEQRPWTGISGSNLTPAIAKAMGTNEQSGFLVVEVAPNSPAEKAGIKGGDRAVTVDGRQVLVGGDIIIEVDGQPVTGFTDIQQHFQQKHVGDTMRFTVVRGSVTMQIPVVLEESPAT</sequence>
<keyword evidence="3" id="KW-1133">Transmembrane helix</keyword>
<keyword evidence="3" id="KW-0472">Membrane</keyword>
<dbReference type="STRING" id="1459636.NTE_01520"/>
<keyword evidence="2" id="KW-0378">Hydrolase</keyword>
<dbReference type="HOGENOM" id="CLU_1691596_0_0_2"/>
<dbReference type="KEGG" id="nev:NTE_01520"/>
<dbReference type="SMART" id="SM00228">
    <property type="entry name" value="PDZ"/>
    <property type="match status" value="1"/>
</dbReference>
<dbReference type="PANTHER" id="PTHR43343">
    <property type="entry name" value="PEPTIDASE S12"/>
    <property type="match status" value="1"/>
</dbReference>
<dbReference type="eggNOG" id="arCOG02833">
    <property type="taxonomic scope" value="Archaea"/>
</dbReference>
<dbReference type="AlphaFoldDB" id="A0A075MQU9"/>
<protein>
    <submittedName>
        <fullName evidence="5">Trypsin-like serine protease with C-terminal PDZ domain</fullName>
    </submittedName>
</protein>
<feature type="domain" description="PDZ" evidence="4">
    <location>
        <begin position="40"/>
        <end position="108"/>
    </location>
</feature>
<dbReference type="SUPFAM" id="SSF50156">
    <property type="entry name" value="PDZ domain-like"/>
    <property type="match status" value="1"/>
</dbReference>
<gene>
    <name evidence="5" type="ORF">NTE_01520</name>
</gene>
<dbReference type="PANTHER" id="PTHR43343:SF3">
    <property type="entry name" value="PROTEASE DO-LIKE 8, CHLOROPLASTIC"/>
    <property type="match status" value="1"/>
</dbReference>
<dbReference type="Proteomes" id="UP000028194">
    <property type="component" value="Chromosome"/>
</dbReference>
<name>A0A075MQU9_9ARCH</name>
<dbReference type="GO" id="GO:0006508">
    <property type="term" value="P:proteolysis"/>
    <property type="evidence" value="ECO:0007669"/>
    <property type="project" value="UniProtKB-KW"/>
</dbReference>
<dbReference type="EMBL" id="CP007174">
    <property type="protein sequence ID" value="AIF83583.1"/>
    <property type="molecule type" value="Genomic_DNA"/>
</dbReference>
<dbReference type="PROSITE" id="PS50106">
    <property type="entry name" value="PDZ"/>
    <property type="match status" value="1"/>
</dbReference>
<evidence type="ECO:0000256" key="2">
    <source>
        <dbReference type="ARBA" id="ARBA00022801"/>
    </source>
</evidence>
<proteinExistence type="predicted"/>
<reference evidence="5 6" key="1">
    <citation type="journal article" date="2014" name="PLoS ONE">
        <title>Genome Sequence of Candidatus Nitrososphaera evergladensis from Group I.1b Enriched from Everglades Soil Reveals Novel Genomic Features of the Ammonia-Oxidizing Archaea.</title>
        <authorList>
            <person name="Zhalnina K.V."/>
            <person name="Dias R."/>
            <person name="Leonard M.T."/>
            <person name="Dorr de Quadros P."/>
            <person name="Camargo F.A."/>
            <person name="Drew J.C."/>
            <person name="Farmerie W.G."/>
            <person name="Daroub S.H."/>
            <person name="Triplett E.W."/>
        </authorList>
    </citation>
    <scope>NUCLEOTIDE SEQUENCE [LARGE SCALE GENOMIC DNA]</scope>
    <source>
        <strain evidence="5 6">SR1</strain>
    </source>
</reference>
<dbReference type="CDD" id="cd06779">
    <property type="entry name" value="cpPDZ_Deg_HtrA-like"/>
    <property type="match status" value="1"/>
</dbReference>
<keyword evidence="6" id="KW-1185">Reference proteome</keyword>
<feature type="transmembrane region" description="Helical" evidence="3">
    <location>
        <begin position="12"/>
        <end position="36"/>
    </location>
</feature>